<dbReference type="AlphaFoldDB" id="A0A382FLK3"/>
<gene>
    <name evidence="2" type="ORF">METZ01_LOCUS216383</name>
</gene>
<sequence length="65" mass="7203">LLNALGPMVGWLKPFTKISPFYYYSSSDPLTNGLDWSHMAVFLVVILLLGGMAILSFKRRDLAVG</sequence>
<evidence type="ECO:0008006" key="3">
    <source>
        <dbReference type="Google" id="ProtNLM"/>
    </source>
</evidence>
<evidence type="ECO:0000256" key="1">
    <source>
        <dbReference type="SAM" id="Phobius"/>
    </source>
</evidence>
<feature type="non-terminal residue" evidence="2">
    <location>
        <position position="1"/>
    </location>
</feature>
<name>A0A382FLK3_9ZZZZ</name>
<dbReference type="EMBL" id="UINC01050498">
    <property type="protein sequence ID" value="SVB63529.1"/>
    <property type="molecule type" value="Genomic_DNA"/>
</dbReference>
<keyword evidence="1" id="KW-1133">Transmembrane helix</keyword>
<protein>
    <recommendedName>
        <fullName evidence="3">ABC-2 type transporter domain-containing protein</fullName>
    </recommendedName>
</protein>
<keyword evidence="1" id="KW-0472">Membrane</keyword>
<reference evidence="2" key="1">
    <citation type="submission" date="2018-05" db="EMBL/GenBank/DDBJ databases">
        <authorList>
            <person name="Lanie J.A."/>
            <person name="Ng W.-L."/>
            <person name="Kazmierczak K.M."/>
            <person name="Andrzejewski T.M."/>
            <person name="Davidsen T.M."/>
            <person name="Wayne K.J."/>
            <person name="Tettelin H."/>
            <person name="Glass J.I."/>
            <person name="Rusch D."/>
            <person name="Podicherti R."/>
            <person name="Tsui H.-C.T."/>
            <person name="Winkler M.E."/>
        </authorList>
    </citation>
    <scope>NUCLEOTIDE SEQUENCE</scope>
</reference>
<accession>A0A382FLK3</accession>
<organism evidence="2">
    <name type="scientific">marine metagenome</name>
    <dbReference type="NCBI Taxonomy" id="408172"/>
    <lineage>
        <taxon>unclassified sequences</taxon>
        <taxon>metagenomes</taxon>
        <taxon>ecological metagenomes</taxon>
    </lineage>
</organism>
<proteinExistence type="predicted"/>
<keyword evidence="1" id="KW-0812">Transmembrane</keyword>
<evidence type="ECO:0000313" key="2">
    <source>
        <dbReference type="EMBL" id="SVB63529.1"/>
    </source>
</evidence>
<feature type="transmembrane region" description="Helical" evidence="1">
    <location>
        <begin position="36"/>
        <end position="57"/>
    </location>
</feature>